<dbReference type="EMBL" id="JBBNAG010000001">
    <property type="protein sequence ID" value="KAK9166290.1"/>
    <property type="molecule type" value="Genomic_DNA"/>
</dbReference>
<proteinExistence type="predicted"/>
<organism evidence="1 2">
    <name type="scientific">Stephania cephalantha</name>
    <dbReference type="NCBI Taxonomy" id="152367"/>
    <lineage>
        <taxon>Eukaryota</taxon>
        <taxon>Viridiplantae</taxon>
        <taxon>Streptophyta</taxon>
        <taxon>Embryophyta</taxon>
        <taxon>Tracheophyta</taxon>
        <taxon>Spermatophyta</taxon>
        <taxon>Magnoliopsida</taxon>
        <taxon>Ranunculales</taxon>
        <taxon>Menispermaceae</taxon>
        <taxon>Menispermoideae</taxon>
        <taxon>Cissampelideae</taxon>
        <taxon>Stephania</taxon>
    </lineage>
</organism>
<evidence type="ECO:0000313" key="2">
    <source>
        <dbReference type="Proteomes" id="UP001419268"/>
    </source>
</evidence>
<name>A0AAP0LAV7_9MAGN</name>
<accession>A0AAP0LAV7</accession>
<dbReference type="AlphaFoldDB" id="A0AAP0LAV7"/>
<protein>
    <submittedName>
        <fullName evidence="1">Uncharacterized protein</fullName>
    </submittedName>
</protein>
<evidence type="ECO:0000313" key="1">
    <source>
        <dbReference type="EMBL" id="KAK9166290.1"/>
    </source>
</evidence>
<keyword evidence="2" id="KW-1185">Reference proteome</keyword>
<sequence length="57" mass="6310">MFGSLKVIQCFTVSKFFEADICIGRKIYTATEVKPSRRKTISTGKCCFLQVNEGAGT</sequence>
<gene>
    <name evidence="1" type="ORF">Scep_001481</name>
</gene>
<reference evidence="1 2" key="1">
    <citation type="submission" date="2024-01" db="EMBL/GenBank/DDBJ databases">
        <title>Genome assemblies of Stephania.</title>
        <authorList>
            <person name="Yang L."/>
        </authorList>
    </citation>
    <scope>NUCLEOTIDE SEQUENCE [LARGE SCALE GENOMIC DNA]</scope>
    <source>
        <strain evidence="1">JXDWG</strain>
        <tissue evidence="1">Leaf</tissue>
    </source>
</reference>
<dbReference type="Proteomes" id="UP001419268">
    <property type="component" value="Unassembled WGS sequence"/>
</dbReference>
<comment type="caution">
    <text evidence="1">The sequence shown here is derived from an EMBL/GenBank/DDBJ whole genome shotgun (WGS) entry which is preliminary data.</text>
</comment>